<keyword evidence="5" id="KW-0442">Lipid degradation</keyword>
<evidence type="ECO:0000256" key="4">
    <source>
        <dbReference type="ARBA" id="ARBA00022801"/>
    </source>
</evidence>
<dbReference type="Gene3D" id="3.30.870.10">
    <property type="entry name" value="Endonuclease Chain A"/>
    <property type="match status" value="1"/>
</dbReference>
<feature type="domain" description="Phospholipase D-like" evidence="7">
    <location>
        <begin position="53"/>
        <end position="216"/>
    </location>
</feature>
<dbReference type="InterPro" id="IPR025202">
    <property type="entry name" value="PLD-like_dom"/>
</dbReference>
<dbReference type="GO" id="GO:0016891">
    <property type="term" value="F:RNA endonuclease activity producing 5'-phosphomonoesters, hydrolytic mechanism"/>
    <property type="evidence" value="ECO:0007669"/>
    <property type="project" value="TreeGrafter"/>
</dbReference>
<evidence type="ECO:0000259" key="7">
    <source>
        <dbReference type="Pfam" id="PF13091"/>
    </source>
</evidence>
<keyword evidence="6" id="KW-0443">Lipid metabolism</keyword>
<dbReference type="EMBL" id="VRMQ01000020">
    <property type="protein sequence ID" value="TXN12150.1"/>
    <property type="molecule type" value="Genomic_DNA"/>
</dbReference>
<name>A0AA46L1I2_VIBPH</name>
<proteinExistence type="inferred from homology"/>
<accession>A0AA46L1I2</accession>
<dbReference type="Proteomes" id="UP000321504">
    <property type="component" value="Unassembled WGS sequence"/>
</dbReference>
<dbReference type="PANTHER" id="PTHR43856">
    <property type="entry name" value="CARDIOLIPIN HYDROLASE"/>
    <property type="match status" value="1"/>
</dbReference>
<comment type="catalytic activity">
    <reaction evidence="1">
        <text>a 1,2-diacyl-sn-glycero-3-phosphocholine + H2O = a 1,2-diacyl-sn-glycero-3-phosphate + choline + H(+)</text>
        <dbReference type="Rhea" id="RHEA:14445"/>
        <dbReference type="ChEBI" id="CHEBI:15354"/>
        <dbReference type="ChEBI" id="CHEBI:15377"/>
        <dbReference type="ChEBI" id="CHEBI:15378"/>
        <dbReference type="ChEBI" id="CHEBI:57643"/>
        <dbReference type="ChEBI" id="CHEBI:58608"/>
        <dbReference type="EC" id="3.1.4.4"/>
    </reaction>
</comment>
<dbReference type="InterPro" id="IPR051406">
    <property type="entry name" value="PLD_domain"/>
</dbReference>
<evidence type="ECO:0000256" key="2">
    <source>
        <dbReference type="ARBA" id="ARBA00008664"/>
    </source>
</evidence>
<comment type="similarity">
    <text evidence="2">Belongs to the phospholipase D family.</text>
</comment>
<sequence>MKNLNEYRLESEDYQLKDNSTIGDNGVEVYFRNLEDKLIGHINNADSVFGAVAWLTSEPILNALSHKNHVQIIVQKEDFLKPDTDDNNGLYYNKKLRKKYEGLSCNIFRGEFMNWLLGVTIMYPNESGEYDDSLEAVRCVGNYNKDKKPAFPRMHNKFLIFADVEIFDDCGYPVNIVKPYAVWTGSFNFSHNATNSFENAVYITDQKVVDAYFNEYTQIAAISEPLDWTSDWIAPQWKL</sequence>
<dbReference type="RefSeq" id="WP_147725174.1">
    <property type="nucleotide sequence ID" value="NZ_VRMQ01000020.1"/>
</dbReference>
<protein>
    <recommendedName>
        <fullName evidence="3">phospholipase D</fullName>
        <ecNumber evidence="3">3.1.4.4</ecNumber>
    </recommendedName>
</protein>
<evidence type="ECO:0000313" key="8">
    <source>
        <dbReference type="EMBL" id="TXN12150.1"/>
    </source>
</evidence>
<dbReference type="SUPFAM" id="SSF56024">
    <property type="entry name" value="Phospholipase D/nuclease"/>
    <property type="match status" value="1"/>
</dbReference>
<evidence type="ECO:0000256" key="6">
    <source>
        <dbReference type="ARBA" id="ARBA00023098"/>
    </source>
</evidence>
<gene>
    <name evidence="8" type="ORF">FVP01_24880</name>
</gene>
<evidence type="ECO:0000313" key="9">
    <source>
        <dbReference type="Proteomes" id="UP000321504"/>
    </source>
</evidence>
<evidence type="ECO:0000256" key="1">
    <source>
        <dbReference type="ARBA" id="ARBA00000798"/>
    </source>
</evidence>
<dbReference type="GO" id="GO:0004630">
    <property type="term" value="F:phospholipase D activity"/>
    <property type="evidence" value="ECO:0007669"/>
    <property type="project" value="UniProtKB-EC"/>
</dbReference>
<comment type="caution">
    <text evidence="8">The sequence shown here is derived from an EMBL/GenBank/DDBJ whole genome shotgun (WGS) entry which is preliminary data.</text>
</comment>
<evidence type="ECO:0000256" key="3">
    <source>
        <dbReference type="ARBA" id="ARBA00012027"/>
    </source>
</evidence>
<organism evidence="8 9">
    <name type="scientific">Vibrio parahaemolyticus</name>
    <dbReference type="NCBI Taxonomy" id="670"/>
    <lineage>
        <taxon>Bacteria</taxon>
        <taxon>Pseudomonadati</taxon>
        <taxon>Pseudomonadota</taxon>
        <taxon>Gammaproteobacteria</taxon>
        <taxon>Vibrionales</taxon>
        <taxon>Vibrionaceae</taxon>
        <taxon>Vibrio</taxon>
    </lineage>
</organism>
<dbReference type="EC" id="3.1.4.4" evidence="3"/>
<reference evidence="8 9" key="1">
    <citation type="submission" date="2019-08" db="EMBL/GenBank/DDBJ databases">
        <title>Emerging of two pre-pandemic pathogenic O4:KUT lineages of Vibrio parahaemolyticus in coastal eastern China.</title>
        <authorList>
            <person name="Yu H."/>
        </authorList>
    </citation>
    <scope>NUCLEOTIDE SEQUENCE [LARGE SCALE GENOMIC DNA]</scope>
    <source>
        <strain evidence="8 9">HZ17-383</strain>
    </source>
</reference>
<evidence type="ECO:0000256" key="5">
    <source>
        <dbReference type="ARBA" id="ARBA00022963"/>
    </source>
</evidence>
<dbReference type="Pfam" id="PF13091">
    <property type="entry name" value="PLDc_2"/>
    <property type="match status" value="1"/>
</dbReference>
<dbReference type="AlphaFoldDB" id="A0AA46L1I2"/>
<keyword evidence="4" id="KW-0378">Hydrolase</keyword>
<dbReference type="GO" id="GO:0016042">
    <property type="term" value="P:lipid catabolic process"/>
    <property type="evidence" value="ECO:0007669"/>
    <property type="project" value="UniProtKB-KW"/>
</dbReference>
<dbReference type="PANTHER" id="PTHR43856:SF1">
    <property type="entry name" value="MITOCHONDRIAL CARDIOLIPIN HYDROLASE"/>
    <property type="match status" value="1"/>
</dbReference>